<dbReference type="InterPro" id="IPR036705">
    <property type="entry name" value="Ribosyl_crysJ1_sf"/>
</dbReference>
<dbReference type="Pfam" id="PF03747">
    <property type="entry name" value="ADP_ribosyl_GH"/>
    <property type="match status" value="1"/>
</dbReference>
<protein>
    <recommendedName>
        <fullName evidence="3">ADP-ribosylglycohydrolase</fullName>
    </recommendedName>
</protein>
<accession>A0A1D8GFI8</accession>
<dbReference type="InterPro" id="IPR005502">
    <property type="entry name" value="Ribosyl_crysJ1"/>
</dbReference>
<proteinExistence type="predicted"/>
<dbReference type="AlphaFoldDB" id="A0A1D8GFI8"/>
<reference evidence="1 2" key="1">
    <citation type="submission" date="2016-09" db="EMBL/GenBank/DDBJ databases">
        <title>Genomic analysis reveals versatility of anaerobic energy metabolism of Geosporobacter ferrireducens IRF9 of phylum Firmicutes.</title>
        <authorList>
            <person name="Kim S.-J."/>
        </authorList>
    </citation>
    <scope>NUCLEOTIDE SEQUENCE [LARGE SCALE GENOMIC DNA]</scope>
    <source>
        <strain evidence="1 2">IRF9</strain>
    </source>
</reference>
<organism evidence="1 2">
    <name type="scientific">Geosporobacter ferrireducens</name>
    <dbReference type="NCBI Taxonomy" id="1424294"/>
    <lineage>
        <taxon>Bacteria</taxon>
        <taxon>Bacillati</taxon>
        <taxon>Bacillota</taxon>
        <taxon>Clostridia</taxon>
        <taxon>Peptostreptococcales</taxon>
        <taxon>Thermotaleaceae</taxon>
        <taxon>Geosporobacter</taxon>
    </lineage>
</organism>
<dbReference type="EMBL" id="CP017269">
    <property type="protein sequence ID" value="AOT69666.1"/>
    <property type="molecule type" value="Genomic_DNA"/>
</dbReference>
<dbReference type="STRING" id="1424294.Gferi_08785"/>
<dbReference type="KEGG" id="gfe:Gferi_08785"/>
<dbReference type="Gene3D" id="1.10.4080.10">
    <property type="entry name" value="ADP-ribosylation/Crystallin J1"/>
    <property type="match status" value="1"/>
</dbReference>
<gene>
    <name evidence="1" type="ORF">Gferi_08785</name>
</gene>
<evidence type="ECO:0000313" key="2">
    <source>
        <dbReference type="Proteomes" id="UP000095743"/>
    </source>
</evidence>
<dbReference type="Gene3D" id="2.60.120.560">
    <property type="entry name" value="Exo-inulinase, domain 1"/>
    <property type="match status" value="1"/>
</dbReference>
<dbReference type="Proteomes" id="UP000095743">
    <property type="component" value="Chromosome"/>
</dbReference>
<dbReference type="SUPFAM" id="SSF101478">
    <property type="entry name" value="ADP-ribosylglycohydrolase"/>
    <property type="match status" value="1"/>
</dbReference>
<evidence type="ECO:0000313" key="1">
    <source>
        <dbReference type="EMBL" id="AOT69666.1"/>
    </source>
</evidence>
<name>A0A1D8GFI8_9FIRM</name>
<keyword evidence="2" id="KW-1185">Reference proteome</keyword>
<dbReference type="RefSeq" id="WP_069975600.1">
    <property type="nucleotide sequence ID" value="NZ_CP017269.1"/>
</dbReference>
<evidence type="ECO:0008006" key="3">
    <source>
        <dbReference type="Google" id="ProtNLM"/>
    </source>
</evidence>
<sequence>MIPTNYLEKTYAGFLGMNVGIRLGAPVEPTDWTSERIERFYGDITGYVKNFKNFAADDDVNGPVFFLRALYDDAKDRELAPEDVAKAWLNYTREGVGMFWWGGYGVSTEHTAYLNLKAGIPAPKSGSAATNGIIMAEQIGGQIFIDTWGLVFPGNVKKAAEYAAIAASVSHDGNGIYGAAFIAACIAAAYNTADVDEIIDAGLSQIPPDCTYAKVVNAVRGFHKENPGDFRLCLRYLQEHWGYDKYTGVCHIIPNAGVCVLAMLYGKDFNRSVEIATMCGWDTDCNAGNVGTIMGVAWGLEGIAPHYRSPINDSVVLSGISGYLNLLDIPTYTKELVLLGYRLAGETAPESLSESVKAGEIHFDFELPGSTHNLRLSNPIGCSLRHSAERAYSGSGSAEILFDRMSRGQRCKIYYKPFYRREDFDDERYMPVFSPTAYPGQTVSMMVYADRYKGESIILNPYVRNTYTKEEILLGGMVIKAAGWNPITFTIPELEGAMVDEVGLLFEANSPEKNRDFGCLYIDDFSITGKASYTIDISKQKKEFASITPFSHNHGAWEIEGDVMEAMCLEHAEAMTGNYYMTDVRVLGKMIPRTGKSHLISARVQGALRGYYAGFTAEGVAIYCNHNGMERLAACPFAWEYDREYAAELTVKGELLTFSVDGKQMLQVRDNTHAYGMAGYAMYAMGRCGFGHLTVEEL</sequence>